<proteinExistence type="inferred from homology"/>
<evidence type="ECO:0000256" key="7">
    <source>
        <dbReference type="ARBA" id="ARBA00022968"/>
    </source>
</evidence>
<evidence type="ECO:0000256" key="9">
    <source>
        <dbReference type="ARBA" id="ARBA00049183"/>
    </source>
</evidence>
<dbReference type="PANTHER" id="PTHR42755">
    <property type="entry name" value="3-DEOXY-MANNO-OCTULOSONATE CYTIDYLYLTRANSFERASE"/>
    <property type="match status" value="1"/>
</dbReference>
<evidence type="ECO:0000313" key="13">
    <source>
        <dbReference type="EMBL" id="NQV65534.1"/>
    </source>
</evidence>
<keyword evidence="11" id="KW-0448">Lipopolysaccharide biosynthesis</keyword>
<evidence type="ECO:0000256" key="6">
    <source>
        <dbReference type="ARBA" id="ARBA00022679"/>
    </source>
</evidence>
<comment type="caution">
    <text evidence="13">The sequence shown here is derived from an EMBL/GenBank/DDBJ whole genome shotgun (WGS) entry which is preliminary data.</text>
</comment>
<dbReference type="NCBIfam" id="NF004388">
    <property type="entry name" value="PRK05749.1-4"/>
    <property type="match status" value="1"/>
</dbReference>
<comment type="function">
    <text evidence="11">Involved in lipopolysaccharide (LPS) biosynthesis. Catalyzes the transfer of 3-deoxy-D-manno-octulosonate (Kdo) residue(s) from CMP-Kdo to lipid IV(A), the tetraacyldisaccharide-1,4'-bisphosphate precursor of lipid A.</text>
</comment>
<dbReference type="GO" id="GO:0009244">
    <property type="term" value="P:lipopolysaccharide core region biosynthetic process"/>
    <property type="evidence" value="ECO:0007669"/>
    <property type="project" value="UniProtKB-UniRule"/>
</dbReference>
<evidence type="ECO:0000256" key="1">
    <source>
        <dbReference type="ARBA" id="ARBA00004388"/>
    </source>
</evidence>
<feature type="transmembrane region" description="Helical" evidence="11">
    <location>
        <begin position="6"/>
        <end position="23"/>
    </location>
</feature>
<dbReference type="SUPFAM" id="SSF53756">
    <property type="entry name" value="UDP-Glycosyltransferase/glycogen phosphorylase"/>
    <property type="match status" value="1"/>
</dbReference>
<protein>
    <recommendedName>
        <fullName evidence="5 11">3-deoxy-D-manno-octulosonic acid transferase</fullName>
        <shortName evidence="11">Kdo transferase</shortName>
        <ecNumber evidence="4 11">2.4.99.12</ecNumber>
    </recommendedName>
    <alternativeName>
        <fullName evidence="8 11">Lipid IV(A) 3-deoxy-D-manno-octulosonic acid transferase</fullName>
    </alternativeName>
</protein>
<evidence type="ECO:0000256" key="8">
    <source>
        <dbReference type="ARBA" id="ARBA00031445"/>
    </source>
</evidence>
<sequence>MIRILYSLVFYLAIPLVLLRVYWRSRKEPRYKKDLRQRFGFCPRLVGDNWVWVHAVSAGESIAAVPLIKELLAAGRQVVVTSMTPTGREQIERLLGDQVTSCYAPYDMPDAVMRFLRRSRPQALVIIDTELWPNMLHYAHRQGIKILLVNARLSARSAAGYGRIKAVSQAMLQAIDVVAAQSQEQGDRFVELGLVPERLQVTGSIKFDASQPSDLAQRAAEFRRILGRRLIIVAGSTHPGEEQMLLDAVRPLMQSQPDILLVLAPRHHYRAEQVERLCQTMGLVTVRRSANLNCSPQTQVYLLDTMGELGYLYPIADITFVGGSLVPVGGHNPMEPASHGKPVIMGQHLRNIQDIADRFIANGGLLRVESSTALASSLASLCQGAAQRQRLGAAALQTMAENRGALKLTLRLIDGQLGA</sequence>
<dbReference type="InterPro" id="IPR038107">
    <property type="entry name" value="Glycos_transf_N_sf"/>
</dbReference>
<dbReference type="PANTHER" id="PTHR42755:SF1">
    <property type="entry name" value="3-DEOXY-D-MANNO-OCTULOSONIC ACID TRANSFERASE, MITOCHONDRIAL-RELATED"/>
    <property type="match status" value="1"/>
</dbReference>
<dbReference type="Pfam" id="PF04413">
    <property type="entry name" value="Glycos_transf_N"/>
    <property type="match status" value="1"/>
</dbReference>
<dbReference type="EC" id="2.4.99.12" evidence="4 11"/>
<comment type="pathway">
    <text evidence="2 11">Bacterial outer membrane biogenesis; LPS core biosynthesis.</text>
</comment>
<feature type="domain" description="3-deoxy-D-manno-octulosonic-acid transferase N-terminal" evidence="12">
    <location>
        <begin position="34"/>
        <end position="209"/>
    </location>
</feature>
<dbReference type="EMBL" id="JABMOJ010000343">
    <property type="protein sequence ID" value="NQV65534.1"/>
    <property type="molecule type" value="Genomic_DNA"/>
</dbReference>
<dbReference type="FunFam" id="3.40.50.2000:FF:000032">
    <property type="entry name" value="3-deoxy-D-manno-octulosonic acid transferase"/>
    <property type="match status" value="1"/>
</dbReference>
<feature type="active site" description="Proton acceptor" evidence="10">
    <location>
        <position position="60"/>
    </location>
</feature>
<organism evidence="13 14">
    <name type="scientific">SAR86 cluster bacterium</name>
    <dbReference type="NCBI Taxonomy" id="2030880"/>
    <lineage>
        <taxon>Bacteria</taxon>
        <taxon>Pseudomonadati</taxon>
        <taxon>Pseudomonadota</taxon>
        <taxon>Gammaproteobacteria</taxon>
        <taxon>SAR86 cluster</taxon>
    </lineage>
</organism>
<keyword evidence="6 11" id="KW-0808">Transferase</keyword>
<keyword evidence="13" id="KW-0328">Glycosyltransferase</keyword>
<dbReference type="InterPro" id="IPR039901">
    <property type="entry name" value="Kdotransferase"/>
</dbReference>
<evidence type="ECO:0000256" key="11">
    <source>
        <dbReference type="RuleBase" id="RU365103"/>
    </source>
</evidence>
<comment type="catalytic activity">
    <reaction evidence="9 11">
        <text>lipid IVA (E. coli) + CMP-3-deoxy-beta-D-manno-octulosonate = alpha-Kdo-(2-&gt;6)-lipid IVA (E. coli) + CMP + H(+)</text>
        <dbReference type="Rhea" id="RHEA:28066"/>
        <dbReference type="ChEBI" id="CHEBI:15378"/>
        <dbReference type="ChEBI" id="CHEBI:58603"/>
        <dbReference type="ChEBI" id="CHEBI:60364"/>
        <dbReference type="ChEBI" id="CHEBI:60377"/>
        <dbReference type="ChEBI" id="CHEBI:85987"/>
        <dbReference type="EC" id="2.4.99.12"/>
    </reaction>
</comment>
<gene>
    <name evidence="13" type="primary">waaA</name>
    <name evidence="13" type="ORF">HQ497_09230</name>
</gene>
<dbReference type="InterPro" id="IPR007507">
    <property type="entry name" value="Glycos_transf_N"/>
</dbReference>
<evidence type="ECO:0000313" key="14">
    <source>
        <dbReference type="Proteomes" id="UP000754644"/>
    </source>
</evidence>
<dbReference type="Gene3D" id="3.40.50.2000">
    <property type="entry name" value="Glycogen Phosphorylase B"/>
    <property type="match status" value="1"/>
</dbReference>
<dbReference type="Gene3D" id="3.40.50.11720">
    <property type="entry name" value="3-Deoxy-D-manno-octulosonic-acid transferase, N-terminal domain"/>
    <property type="match status" value="1"/>
</dbReference>
<dbReference type="Proteomes" id="UP000754644">
    <property type="component" value="Unassembled WGS sequence"/>
</dbReference>
<comment type="subcellular location">
    <subcellularLocation>
        <location evidence="1">Cell inner membrane</location>
        <topology evidence="1">Single-pass membrane protein</topology>
        <orientation evidence="1">Cytoplasmic side</orientation>
    </subcellularLocation>
    <subcellularLocation>
        <location evidence="11">Cell membrane</location>
    </subcellularLocation>
</comment>
<dbReference type="AlphaFoldDB" id="A0A973A890"/>
<evidence type="ECO:0000256" key="4">
    <source>
        <dbReference type="ARBA" id="ARBA00012621"/>
    </source>
</evidence>
<dbReference type="GO" id="GO:0009245">
    <property type="term" value="P:lipid A biosynthetic process"/>
    <property type="evidence" value="ECO:0007669"/>
    <property type="project" value="TreeGrafter"/>
</dbReference>
<dbReference type="GO" id="GO:0043842">
    <property type="term" value="F:Kdo transferase activity"/>
    <property type="evidence" value="ECO:0007669"/>
    <property type="project" value="UniProtKB-EC"/>
</dbReference>
<keyword evidence="7" id="KW-0735">Signal-anchor</keyword>
<evidence type="ECO:0000256" key="3">
    <source>
        <dbReference type="ARBA" id="ARBA00006380"/>
    </source>
</evidence>
<dbReference type="FunFam" id="3.40.50.11720:FF:000001">
    <property type="entry name" value="3-deoxy-D-manno-octulosonic acid transferase"/>
    <property type="match status" value="1"/>
</dbReference>
<evidence type="ECO:0000256" key="2">
    <source>
        <dbReference type="ARBA" id="ARBA00004713"/>
    </source>
</evidence>
<evidence type="ECO:0000259" key="12">
    <source>
        <dbReference type="Pfam" id="PF04413"/>
    </source>
</evidence>
<name>A0A973A890_9GAMM</name>
<accession>A0A973A890</accession>
<reference evidence="13" key="1">
    <citation type="submission" date="2020-05" db="EMBL/GenBank/DDBJ databases">
        <title>Sulfur intermediates as new biogeochemical hubs in an aquatic model microbial ecosystem.</title>
        <authorList>
            <person name="Vigneron A."/>
        </authorList>
    </citation>
    <scope>NUCLEOTIDE SEQUENCE</scope>
    <source>
        <strain evidence="13">Bin.250</strain>
    </source>
</reference>
<keyword evidence="11" id="KW-0812">Transmembrane</keyword>
<keyword evidence="11" id="KW-0472">Membrane</keyword>
<comment type="similarity">
    <text evidence="3">Belongs to the glycosyltransferase group 1 family. Glycosyltransferase 30 subfamily.</text>
</comment>
<evidence type="ECO:0000256" key="10">
    <source>
        <dbReference type="PIRSR" id="PIRSR639901-1"/>
    </source>
</evidence>
<keyword evidence="11" id="KW-1003">Cell membrane</keyword>
<evidence type="ECO:0000256" key="5">
    <source>
        <dbReference type="ARBA" id="ARBA00019077"/>
    </source>
</evidence>
<keyword evidence="11" id="KW-1133">Transmembrane helix</keyword>
<dbReference type="GO" id="GO:0005886">
    <property type="term" value="C:plasma membrane"/>
    <property type="evidence" value="ECO:0007669"/>
    <property type="project" value="UniProtKB-SubCell"/>
</dbReference>